<evidence type="ECO:0000256" key="10">
    <source>
        <dbReference type="RuleBase" id="RU363013"/>
    </source>
</evidence>
<sequence length="242" mass="26865">MKKIIIGNWKMNKNLEQTRDFVFKFEQLYKQNEAKIIDLDFAVAPPTINAFALKDTNVKQLKLALQNISEFESGAYTGEISASMAKNIGAQYIIIGHSERRSLFNESDFQVATKAKIAIKHELTPVICVGETLQEYESQQTEEVISRQIRDSLEGVDLSKIIIAYEPIWAIGTGKTATPEQAEKVCAFIKKLIDNQAPVLYGGSVSPQNILDILKKKNIDGALVGGASLEAESFINLLTLNK</sequence>
<gene>
    <name evidence="9 11" type="primary">tpiA</name>
    <name evidence="11" type="ordered locus">MCJ_000850</name>
</gene>
<dbReference type="InterPro" id="IPR020861">
    <property type="entry name" value="Triosephosphate_isomerase_AS"/>
</dbReference>
<dbReference type="InterPro" id="IPR013785">
    <property type="entry name" value="Aldolase_TIM"/>
</dbReference>
<comment type="pathway">
    <text evidence="1 9 10">Carbohydrate degradation; glycolysis; D-glyceraldehyde 3-phosphate from glycerone phosphate: step 1/1.</text>
</comment>
<evidence type="ECO:0000256" key="4">
    <source>
        <dbReference type="ARBA" id="ARBA00019397"/>
    </source>
</evidence>
<name>C5J5N7_MESCH</name>
<dbReference type="PANTHER" id="PTHR21139:SF42">
    <property type="entry name" value="TRIOSEPHOSPHATE ISOMERASE"/>
    <property type="match status" value="1"/>
</dbReference>
<dbReference type="HAMAP" id="MF_00147_B">
    <property type="entry name" value="TIM_B"/>
    <property type="match status" value="1"/>
</dbReference>
<dbReference type="NCBIfam" id="TIGR00419">
    <property type="entry name" value="tim"/>
    <property type="match status" value="1"/>
</dbReference>
<evidence type="ECO:0000256" key="7">
    <source>
        <dbReference type="ARBA" id="ARBA00023152"/>
    </source>
</evidence>
<evidence type="ECO:0000256" key="5">
    <source>
        <dbReference type="ARBA" id="ARBA00022432"/>
    </source>
</evidence>
<dbReference type="FunFam" id="3.20.20.70:FF:000016">
    <property type="entry name" value="Triosephosphate isomerase"/>
    <property type="match status" value="1"/>
</dbReference>
<dbReference type="PROSITE" id="PS51440">
    <property type="entry name" value="TIM_2"/>
    <property type="match status" value="1"/>
</dbReference>
<dbReference type="KEGG" id="mco:MCJ_000850"/>
<evidence type="ECO:0000313" key="12">
    <source>
        <dbReference type="Proteomes" id="UP000001491"/>
    </source>
</evidence>
<evidence type="ECO:0000256" key="9">
    <source>
        <dbReference type="HAMAP-Rule" id="MF_00147"/>
    </source>
</evidence>
<dbReference type="HOGENOM" id="CLU_024251_2_3_14"/>
<proteinExistence type="inferred from homology"/>
<protein>
    <recommendedName>
        <fullName evidence="4 9">Triosephosphate isomerase</fullName>
        <shortName evidence="9">TIM</shortName>
        <shortName evidence="9">TPI</shortName>
        <ecNumber evidence="3 9">5.3.1.1</ecNumber>
    </recommendedName>
    <alternativeName>
        <fullName evidence="9">Triose-phosphate isomerase</fullName>
    </alternativeName>
</protein>
<dbReference type="EC" id="5.3.1.1" evidence="3 9"/>
<keyword evidence="5 9" id="KW-0312">Gluconeogenesis</keyword>
<evidence type="ECO:0000256" key="2">
    <source>
        <dbReference type="ARBA" id="ARBA00007422"/>
    </source>
</evidence>
<comment type="pathway">
    <text evidence="9 10">Carbohydrate biosynthesis; gluconeogenesis.</text>
</comment>
<evidence type="ECO:0000256" key="6">
    <source>
        <dbReference type="ARBA" id="ARBA00022490"/>
    </source>
</evidence>
<keyword evidence="8 9" id="KW-0413">Isomerase</keyword>
<organism evidence="11 12">
    <name type="scientific">Mesomycoplasma conjunctivae (strain ATCC 25834 / NCTC 10147 / HRC/581)</name>
    <name type="common">Mycoplasma conjunctivae</name>
    <dbReference type="NCBI Taxonomy" id="572263"/>
    <lineage>
        <taxon>Bacteria</taxon>
        <taxon>Bacillati</taxon>
        <taxon>Mycoplasmatota</taxon>
        <taxon>Mycoplasmoidales</taxon>
        <taxon>Metamycoplasmataceae</taxon>
        <taxon>Mesomycoplasma</taxon>
    </lineage>
</organism>
<dbReference type="Gene3D" id="3.20.20.70">
    <property type="entry name" value="Aldolase class I"/>
    <property type="match status" value="1"/>
</dbReference>
<dbReference type="SUPFAM" id="SSF51351">
    <property type="entry name" value="Triosephosphate isomerase (TIM)"/>
    <property type="match status" value="1"/>
</dbReference>
<dbReference type="Proteomes" id="UP000001491">
    <property type="component" value="Chromosome"/>
</dbReference>
<keyword evidence="6 9" id="KW-0963">Cytoplasm</keyword>
<dbReference type="UniPathway" id="UPA00109">
    <property type="reaction ID" value="UER00189"/>
</dbReference>
<dbReference type="InterPro" id="IPR022896">
    <property type="entry name" value="TrioseP_Isoase_bac/euk"/>
</dbReference>
<dbReference type="GO" id="GO:0006094">
    <property type="term" value="P:gluconeogenesis"/>
    <property type="evidence" value="ECO:0007669"/>
    <property type="project" value="UniProtKB-UniRule"/>
</dbReference>
<dbReference type="GO" id="GO:0046166">
    <property type="term" value="P:glyceraldehyde-3-phosphate biosynthetic process"/>
    <property type="evidence" value="ECO:0007669"/>
    <property type="project" value="TreeGrafter"/>
</dbReference>
<comment type="function">
    <text evidence="9">Involved in the gluconeogenesis. Catalyzes stereospecifically the conversion of dihydroxyacetone phosphate (DHAP) to D-glyceraldehyde-3-phosphate (G3P).</text>
</comment>
<dbReference type="GO" id="GO:0006096">
    <property type="term" value="P:glycolytic process"/>
    <property type="evidence" value="ECO:0007669"/>
    <property type="project" value="UniProtKB-UniRule"/>
</dbReference>
<keyword evidence="7 9" id="KW-0324">Glycolysis</keyword>
<dbReference type="InterPro" id="IPR000652">
    <property type="entry name" value="Triosephosphate_isomerase"/>
</dbReference>
<dbReference type="GO" id="GO:0004807">
    <property type="term" value="F:triose-phosphate isomerase activity"/>
    <property type="evidence" value="ECO:0007669"/>
    <property type="project" value="UniProtKB-UniRule"/>
</dbReference>
<feature type="active site" description="Electrophile" evidence="9">
    <location>
        <position position="97"/>
    </location>
</feature>
<feature type="active site" description="Proton acceptor" evidence="9">
    <location>
        <position position="166"/>
    </location>
</feature>
<reference evidence="12" key="1">
    <citation type="journal article" date="2009" name="BMC Bioinformatics">
        <title>The Mycoplasma conjunctivae genome sequencing, annotation and analysis.</title>
        <authorList>
            <person name="Calderon-Copete S.P."/>
            <person name="Wigger G."/>
            <person name="Wunderlin C."/>
            <person name="Schmidheini T."/>
            <person name="Frey J."/>
            <person name="Quail M.A."/>
            <person name="Falquet L."/>
        </authorList>
    </citation>
    <scope>NUCLEOTIDE SEQUENCE [LARGE SCALE GENOMIC DNA]</scope>
    <source>
        <strain evidence="12">ATCC 25834 / NCTC 10147 / HRC/581</strain>
    </source>
</reference>
<dbReference type="GO" id="GO:0019563">
    <property type="term" value="P:glycerol catabolic process"/>
    <property type="evidence" value="ECO:0007669"/>
    <property type="project" value="TreeGrafter"/>
</dbReference>
<feature type="binding site" evidence="9">
    <location>
        <begin position="8"/>
        <end position="10"/>
    </location>
    <ligand>
        <name>substrate</name>
    </ligand>
</feature>
<dbReference type="Pfam" id="PF00121">
    <property type="entry name" value="TIM"/>
    <property type="match status" value="1"/>
</dbReference>
<accession>C5J5N7</accession>
<comment type="similarity">
    <text evidence="2 9 10">Belongs to the triosephosphate isomerase family.</text>
</comment>
<evidence type="ECO:0000313" key="11">
    <source>
        <dbReference type="EMBL" id="CAT04760.1"/>
    </source>
</evidence>
<dbReference type="InterPro" id="IPR035990">
    <property type="entry name" value="TIM_sf"/>
</dbReference>
<comment type="subcellular location">
    <subcellularLocation>
        <location evidence="9 10">Cytoplasm</location>
    </subcellularLocation>
</comment>
<keyword evidence="12" id="KW-1185">Reference proteome</keyword>
<evidence type="ECO:0000256" key="8">
    <source>
        <dbReference type="ARBA" id="ARBA00023235"/>
    </source>
</evidence>
<dbReference type="AlphaFoldDB" id="C5J5N7"/>
<feature type="binding site" evidence="9">
    <location>
        <position position="204"/>
    </location>
    <ligand>
        <name>substrate</name>
    </ligand>
</feature>
<comment type="subunit">
    <text evidence="9 10">Homodimer.</text>
</comment>
<dbReference type="GO" id="GO:0005829">
    <property type="term" value="C:cytosol"/>
    <property type="evidence" value="ECO:0007669"/>
    <property type="project" value="TreeGrafter"/>
</dbReference>
<comment type="catalytic activity">
    <reaction evidence="9 10">
        <text>D-glyceraldehyde 3-phosphate = dihydroxyacetone phosphate</text>
        <dbReference type="Rhea" id="RHEA:18585"/>
        <dbReference type="ChEBI" id="CHEBI:57642"/>
        <dbReference type="ChEBI" id="CHEBI:59776"/>
        <dbReference type="EC" id="5.3.1.1"/>
    </reaction>
</comment>
<feature type="binding site" evidence="9">
    <location>
        <begin position="225"/>
        <end position="226"/>
    </location>
    <ligand>
        <name>substrate</name>
    </ligand>
</feature>
<dbReference type="eggNOG" id="COG0149">
    <property type="taxonomic scope" value="Bacteria"/>
</dbReference>
<evidence type="ECO:0000256" key="1">
    <source>
        <dbReference type="ARBA" id="ARBA00004680"/>
    </source>
</evidence>
<dbReference type="PROSITE" id="PS00171">
    <property type="entry name" value="TIM_1"/>
    <property type="match status" value="1"/>
</dbReference>
<dbReference type="EMBL" id="FM864216">
    <property type="protein sequence ID" value="CAT04760.1"/>
    <property type="molecule type" value="Genomic_DNA"/>
</dbReference>
<evidence type="ECO:0000256" key="3">
    <source>
        <dbReference type="ARBA" id="ARBA00011940"/>
    </source>
</evidence>
<dbReference type="UniPathway" id="UPA00138"/>
<dbReference type="CDD" id="cd00311">
    <property type="entry name" value="TIM"/>
    <property type="match status" value="1"/>
</dbReference>
<dbReference type="PANTHER" id="PTHR21139">
    <property type="entry name" value="TRIOSEPHOSPHATE ISOMERASE"/>
    <property type="match status" value="1"/>
</dbReference>
<feature type="binding site" evidence="9">
    <location>
        <position position="172"/>
    </location>
    <ligand>
        <name>substrate</name>
    </ligand>
</feature>